<feature type="domain" description="Glycosyltransferase 2-like" evidence="1">
    <location>
        <begin position="8"/>
        <end position="134"/>
    </location>
</feature>
<dbReference type="Proteomes" id="UP000190868">
    <property type="component" value="Chromosome"/>
</dbReference>
<keyword evidence="3" id="KW-1185">Reference proteome</keyword>
<organism evidence="2 3">
    <name type="scientific">Campylobacter pinnipediorum subsp. caledonicus</name>
    <dbReference type="NCBI Taxonomy" id="1874362"/>
    <lineage>
        <taxon>Bacteria</taxon>
        <taxon>Pseudomonadati</taxon>
        <taxon>Campylobacterota</taxon>
        <taxon>Epsilonproteobacteria</taxon>
        <taxon>Campylobacterales</taxon>
        <taxon>Campylobacteraceae</taxon>
        <taxon>Campylobacter</taxon>
    </lineage>
</organism>
<sequence>MQKNIKVSFIVPIYNKEKHLKECIDSLINQTLKDIEIIAINDGSTDKTIEILQSHNDERLKIVTQSNQGSSAARNHGIELAQGEYVIFVDADDFVKDDYAEKTYNIAKKHNADMVVTDYYEHYGHTPPHTPRYMKDCVLLTNKQINDKISIVDKNDCLNSILSGRSVKNAIWNKIIKTDIIKKHSFPAGVFLSEDFCITTKNIFLSNKIVKLDEAFYYYRVGDSNMSSIARISYSGFVDFYYVCADITDFLIKTNFNYSQELIKKIQQRKIKRIYIEFLRFYPNLQNENYVKLLTFIKENISEIFEYDEFKKIRLKYKILLKYIHKTDDLNKICKTLILFDKINRLFSRKPKKELL</sequence>
<dbReference type="PANTHER" id="PTHR22916">
    <property type="entry name" value="GLYCOSYLTRANSFERASE"/>
    <property type="match status" value="1"/>
</dbReference>
<accession>A0A1S6U8X7</accession>
<reference evidence="3" key="1">
    <citation type="submission" date="2016-09" db="EMBL/GenBank/DDBJ databases">
        <title>Comparative genomics of the Campylobacter concisus group.</title>
        <authorList>
            <person name="Miller W.G."/>
            <person name="Yee E."/>
            <person name="Chapman M.H."/>
            <person name="Huynh S."/>
            <person name="Bono J.L."/>
            <person name="On S.L.W."/>
            <person name="StLeger J."/>
            <person name="Foster G."/>
            <person name="Parker C.T."/>
        </authorList>
    </citation>
    <scope>NUCLEOTIDE SEQUENCE [LARGE SCALE GENOMIC DNA]</scope>
    <source>
        <strain evidence="3">RM18021</strain>
    </source>
</reference>
<dbReference type="AlphaFoldDB" id="A0A1S6U8X7"/>
<dbReference type="GO" id="GO:0016758">
    <property type="term" value="F:hexosyltransferase activity"/>
    <property type="evidence" value="ECO:0007669"/>
    <property type="project" value="UniProtKB-ARBA"/>
</dbReference>
<dbReference type="SUPFAM" id="SSF53448">
    <property type="entry name" value="Nucleotide-diphospho-sugar transferases"/>
    <property type="match status" value="1"/>
</dbReference>
<keyword evidence="2" id="KW-0808">Transferase</keyword>
<dbReference type="Gene3D" id="3.90.550.10">
    <property type="entry name" value="Spore Coat Polysaccharide Biosynthesis Protein SpsA, Chain A"/>
    <property type="match status" value="1"/>
</dbReference>
<gene>
    <name evidence="2" type="ORF">CPIN18021_1395</name>
</gene>
<evidence type="ECO:0000313" key="2">
    <source>
        <dbReference type="EMBL" id="AQW88188.1"/>
    </source>
</evidence>
<protein>
    <submittedName>
        <fullName evidence="2">Glycosyltransferase, family 2</fullName>
    </submittedName>
</protein>
<dbReference type="Pfam" id="PF00535">
    <property type="entry name" value="Glycos_transf_2"/>
    <property type="match status" value="1"/>
</dbReference>
<evidence type="ECO:0000313" key="3">
    <source>
        <dbReference type="Proteomes" id="UP000190868"/>
    </source>
</evidence>
<dbReference type="EMBL" id="CP017258">
    <property type="protein sequence ID" value="AQW88188.1"/>
    <property type="molecule type" value="Genomic_DNA"/>
</dbReference>
<dbReference type="InterPro" id="IPR001173">
    <property type="entry name" value="Glyco_trans_2-like"/>
</dbReference>
<dbReference type="CDD" id="cd00761">
    <property type="entry name" value="Glyco_tranf_GTA_type"/>
    <property type="match status" value="1"/>
</dbReference>
<proteinExistence type="predicted"/>
<dbReference type="RefSeq" id="WP_078424712.1">
    <property type="nucleotide sequence ID" value="NZ_CP017258.1"/>
</dbReference>
<dbReference type="PANTHER" id="PTHR22916:SF3">
    <property type="entry name" value="UDP-GLCNAC:BETAGAL BETA-1,3-N-ACETYLGLUCOSAMINYLTRANSFERASE-LIKE PROTEIN 1"/>
    <property type="match status" value="1"/>
</dbReference>
<evidence type="ECO:0000259" key="1">
    <source>
        <dbReference type="Pfam" id="PF00535"/>
    </source>
</evidence>
<name>A0A1S6U8X7_9BACT</name>
<dbReference type="InterPro" id="IPR029044">
    <property type="entry name" value="Nucleotide-diphossugar_trans"/>
</dbReference>